<evidence type="ECO:0000313" key="3">
    <source>
        <dbReference type="Proteomes" id="UP000070263"/>
    </source>
</evidence>
<proteinExistence type="predicted"/>
<comment type="caution">
    <text evidence="2">The sequence shown here is derived from an EMBL/GenBank/DDBJ whole genome shotgun (WGS) entry which is preliminary data.</text>
</comment>
<reference evidence="2 3" key="1">
    <citation type="journal article" date="2016" name="Sci. Rep.">
        <title>Metabolic traits of an uncultured archaeal lineage -MSBL1- from brine pools of the Red Sea.</title>
        <authorList>
            <person name="Mwirichia R."/>
            <person name="Alam I."/>
            <person name="Rashid M."/>
            <person name="Vinu M."/>
            <person name="Ba-Alawi W."/>
            <person name="Anthony Kamau A."/>
            <person name="Kamanda Ngugi D."/>
            <person name="Goker M."/>
            <person name="Klenk H.P."/>
            <person name="Bajic V."/>
            <person name="Stingl U."/>
        </authorList>
    </citation>
    <scope>NUCLEOTIDE SEQUENCE [LARGE SCALE GENOMIC DNA]</scope>
    <source>
        <strain evidence="2">SCGC-AAA382A20</strain>
    </source>
</reference>
<keyword evidence="1" id="KW-1133">Transmembrane helix</keyword>
<evidence type="ECO:0000313" key="2">
    <source>
        <dbReference type="EMBL" id="KXB07589.1"/>
    </source>
</evidence>
<dbReference type="Proteomes" id="UP000070263">
    <property type="component" value="Unassembled WGS sequence"/>
</dbReference>
<keyword evidence="1" id="KW-0812">Transmembrane</keyword>
<protein>
    <submittedName>
        <fullName evidence="2">Uncharacterized protein</fullName>
    </submittedName>
</protein>
<feature type="transmembrane region" description="Helical" evidence="1">
    <location>
        <begin position="12"/>
        <end position="31"/>
    </location>
</feature>
<keyword evidence="1" id="KW-0472">Membrane</keyword>
<dbReference type="EMBL" id="LHYE01000005">
    <property type="protein sequence ID" value="KXB07589.1"/>
    <property type="molecule type" value="Genomic_DNA"/>
</dbReference>
<accession>A0A133VMD2</accession>
<evidence type="ECO:0000256" key="1">
    <source>
        <dbReference type="SAM" id="Phobius"/>
    </source>
</evidence>
<gene>
    <name evidence="2" type="ORF">AKJ51_00845</name>
</gene>
<organism evidence="2 3">
    <name type="scientific">candidate division MSBL1 archaeon SCGC-AAA382A20</name>
    <dbReference type="NCBI Taxonomy" id="1698280"/>
    <lineage>
        <taxon>Archaea</taxon>
        <taxon>Methanobacteriati</taxon>
        <taxon>Methanobacteriota</taxon>
        <taxon>candidate division MSBL1</taxon>
    </lineage>
</organism>
<name>A0A133VMD2_9EURY</name>
<dbReference type="AlphaFoldDB" id="A0A133VMD2"/>
<keyword evidence="3" id="KW-1185">Reference proteome</keyword>
<sequence length="154" mass="17212">MEARKLINKKKIGIVIGILIIVAMAVSYFTFFKGQSETKSGIPLYPGASKIQVPGEVKSEMDLPEGTTWNAYKVSDSTQQVSSWYEEKMMEEGWTENSNYGSTKTWLSLWKKESKGAIITVFSGESAKKLNIPNNGIIIYTGNWKTLSQEFQPG</sequence>